<keyword evidence="5" id="KW-1185">Reference proteome</keyword>
<gene>
    <name evidence="4" type="ORF">GE061_001603</name>
</gene>
<evidence type="ECO:0000259" key="3">
    <source>
        <dbReference type="Pfam" id="PF03732"/>
    </source>
</evidence>
<evidence type="ECO:0000256" key="2">
    <source>
        <dbReference type="SAM" id="MobiDB-lite"/>
    </source>
</evidence>
<evidence type="ECO:0000256" key="1">
    <source>
        <dbReference type="SAM" id="Coils"/>
    </source>
</evidence>
<accession>A0A6A4K7F1</accession>
<keyword evidence="1" id="KW-0175">Coiled coil</keyword>
<feature type="region of interest" description="Disordered" evidence="2">
    <location>
        <begin position="167"/>
        <end position="199"/>
    </location>
</feature>
<protein>
    <recommendedName>
        <fullName evidence="3">Retrotransposon gag domain-containing protein</fullName>
    </recommendedName>
</protein>
<sequence>MKAAEGNPPTSFADWQIALTARFSDPMQKERLRTELYSKKQNKEESARDYVHKIEQLAYRVDSNMSVAEKCRIIQMGLNPDMTRMIATANKENVEELKTAIARAEFALQYAKLGEAEQEKRGTDERLSALQRQINQLTLQPEPEALRFQVNEEFPLRLLGKSSLTLKTSDFGEENGKKETSFVRPESSENSKGKTCGKM</sequence>
<dbReference type="InterPro" id="IPR005162">
    <property type="entry name" value="Retrotrans_gag_dom"/>
</dbReference>
<reference evidence="4" key="1">
    <citation type="journal article" date="2021" name="Mol. Ecol. Resour.">
        <title>Apolygus lucorum genome provides insights into omnivorousness and mesophyll feeding.</title>
        <authorList>
            <person name="Liu Y."/>
            <person name="Liu H."/>
            <person name="Wang H."/>
            <person name="Huang T."/>
            <person name="Liu B."/>
            <person name="Yang B."/>
            <person name="Yin L."/>
            <person name="Li B."/>
            <person name="Zhang Y."/>
            <person name="Zhang S."/>
            <person name="Jiang F."/>
            <person name="Zhang X."/>
            <person name="Ren Y."/>
            <person name="Wang B."/>
            <person name="Wang S."/>
            <person name="Lu Y."/>
            <person name="Wu K."/>
            <person name="Fan W."/>
            <person name="Wang G."/>
        </authorList>
    </citation>
    <scope>NUCLEOTIDE SEQUENCE</scope>
    <source>
        <strain evidence="4">12Hb</strain>
    </source>
</reference>
<dbReference type="EMBL" id="WIXP02000001">
    <property type="protein sequence ID" value="KAF6217249.1"/>
    <property type="molecule type" value="Genomic_DNA"/>
</dbReference>
<evidence type="ECO:0000313" key="5">
    <source>
        <dbReference type="Proteomes" id="UP000466442"/>
    </source>
</evidence>
<dbReference type="Pfam" id="PF03732">
    <property type="entry name" value="Retrotrans_gag"/>
    <property type="match status" value="1"/>
</dbReference>
<feature type="compositionally biased region" description="Basic and acidic residues" evidence="2">
    <location>
        <begin position="174"/>
        <end position="192"/>
    </location>
</feature>
<evidence type="ECO:0000313" key="4">
    <source>
        <dbReference type="EMBL" id="KAF6217249.1"/>
    </source>
</evidence>
<dbReference type="AlphaFoldDB" id="A0A6A4K7F1"/>
<dbReference type="Proteomes" id="UP000466442">
    <property type="component" value="Linkage Group LG1"/>
</dbReference>
<feature type="coiled-coil region" evidence="1">
    <location>
        <begin position="113"/>
        <end position="140"/>
    </location>
</feature>
<comment type="caution">
    <text evidence="4">The sequence shown here is derived from an EMBL/GenBank/DDBJ whole genome shotgun (WGS) entry which is preliminary data.</text>
</comment>
<feature type="domain" description="Retrotransposon gag" evidence="3">
    <location>
        <begin position="8"/>
        <end position="80"/>
    </location>
</feature>
<dbReference type="PANTHER" id="PTHR33223">
    <property type="entry name" value="CCHC-TYPE DOMAIN-CONTAINING PROTEIN"/>
    <property type="match status" value="1"/>
</dbReference>
<organism evidence="4 5">
    <name type="scientific">Apolygus lucorum</name>
    <name type="common">Small green plant bug</name>
    <name type="synonym">Lygocoris lucorum</name>
    <dbReference type="NCBI Taxonomy" id="248454"/>
    <lineage>
        <taxon>Eukaryota</taxon>
        <taxon>Metazoa</taxon>
        <taxon>Ecdysozoa</taxon>
        <taxon>Arthropoda</taxon>
        <taxon>Hexapoda</taxon>
        <taxon>Insecta</taxon>
        <taxon>Pterygota</taxon>
        <taxon>Neoptera</taxon>
        <taxon>Paraneoptera</taxon>
        <taxon>Hemiptera</taxon>
        <taxon>Heteroptera</taxon>
        <taxon>Panheteroptera</taxon>
        <taxon>Cimicomorpha</taxon>
        <taxon>Miridae</taxon>
        <taxon>Mirini</taxon>
        <taxon>Apolygus</taxon>
    </lineage>
</organism>
<proteinExistence type="predicted"/>
<dbReference type="PANTHER" id="PTHR33223:SF6">
    <property type="entry name" value="CCHC-TYPE DOMAIN-CONTAINING PROTEIN"/>
    <property type="match status" value="1"/>
</dbReference>
<name>A0A6A4K7F1_APOLU</name>